<dbReference type="SMART" id="SM00220">
    <property type="entry name" value="S_TKc"/>
    <property type="match status" value="1"/>
</dbReference>
<organism evidence="2 3">
    <name type="scientific">Morchella conica CCBAS932</name>
    <dbReference type="NCBI Taxonomy" id="1392247"/>
    <lineage>
        <taxon>Eukaryota</taxon>
        <taxon>Fungi</taxon>
        <taxon>Dikarya</taxon>
        <taxon>Ascomycota</taxon>
        <taxon>Pezizomycotina</taxon>
        <taxon>Pezizomycetes</taxon>
        <taxon>Pezizales</taxon>
        <taxon>Morchellaceae</taxon>
        <taxon>Morchella</taxon>
    </lineage>
</organism>
<keyword evidence="2" id="KW-0418">Kinase</keyword>
<dbReference type="OrthoDB" id="10252171at2759"/>
<dbReference type="Pfam" id="PF00069">
    <property type="entry name" value="Pkinase"/>
    <property type="match status" value="1"/>
</dbReference>
<dbReference type="InterPro" id="IPR011009">
    <property type="entry name" value="Kinase-like_dom_sf"/>
</dbReference>
<dbReference type="SUPFAM" id="SSF56112">
    <property type="entry name" value="Protein kinase-like (PK-like)"/>
    <property type="match status" value="1"/>
</dbReference>
<dbReference type="Proteomes" id="UP000277580">
    <property type="component" value="Unassembled WGS sequence"/>
</dbReference>
<dbReference type="InParanoid" id="A0A3N4L3W7"/>
<keyword evidence="2" id="KW-0808">Transferase</keyword>
<dbReference type="GO" id="GO:0005737">
    <property type="term" value="C:cytoplasm"/>
    <property type="evidence" value="ECO:0007669"/>
    <property type="project" value="TreeGrafter"/>
</dbReference>
<dbReference type="InterPro" id="IPR000719">
    <property type="entry name" value="Prot_kinase_dom"/>
</dbReference>
<gene>
    <name evidence="2" type="ORF">P167DRAFT_459034</name>
</gene>
<name>A0A3N4L3W7_9PEZI</name>
<dbReference type="STRING" id="1392247.A0A3N4L3W7"/>
<dbReference type="PROSITE" id="PS50011">
    <property type="entry name" value="PROTEIN_KINASE_DOM"/>
    <property type="match status" value="1"/>
</dbReference>
<dbReference type="PANTHER" id="PTHR44167">
    <property type="entry name" value="OVARIAN-SPECIFIC SERINE/THREONINE-PROTEIN KINASE LOK-RELATED"/>
    <property type="match status" value="1"/>
</dbReference>
<dbReference type="Gene3D" id="1.10.510.10">
    <property type="entry name" value="Transferase(Phosphotransferase) domain 1"/>
    <property type="match status" value="1"/>
</dbReference>
<feature type="non-terminal residue" evidence="2">
    <location>
        <position position="1"/>
    </location>
</feature>
<reference evidence="2 3" key="1">
    <citation type="journal article" date="2018" name="Nat. Ecol. Evol.">
        <title>Pezizomycetes genomes reveal the molecular basis of ectomycorrhizal truffle lifestyle.</title>
        <authorList>
            <person name="Murat C."/>
            <person name="Payen T."/>
            <person name="Noel B."/>
            <person name="Kuo A."/>
            <person name="Morin E."/>
            <person name="Chen J."/>
            <person name="Kohler A."/>
            <person name="Krizsan K."/>
            <person name="Balestrini R."/>
            <person name="Da Silva C."/>
            <person name="Montanini B."/>
            <person name="Hainaut M."/>
            <person name="Levati E."/>
            <person name="Barry K.W."/>
            <person name="Belfiori B."/>
            <person name="Cichocki N."/>
            <person name="Clum A."/>
            <person name="Dockter R.B."/>
            <person name="Fauchery L."/>
            <person name="Guy J."/>
            <person name="Iotti M."/>
            <person name="Le Tacon F."/>
            <person name="Lindquist E.A."/>
            <person name="Lipzen A."/>
            <person name="Malagnac F."/>
            <person name="Mello A."/>
            <person name="Molinier V."/>
            <person name="Miyauchi S."/>
            <person name="Poulain J."/>
            <person name="Riccioni C."/>
            <person name="Rubini A."/>
            <person name="Sitrit Y."/>
            <person name="Splivallo R."/>
            <person name="Traeger S."/>
            <person name="Wang M."/>
            <person name="Zifcakova L."/>
            <person name="Wipf D."/>
            <person name="Zambonelli A."/>
            <person name="Paolocci F."/>
            <person name="Nowrousian M."/>
            <person name="Ottonello S."/>
            <person name="Baldrian P."/>
            <person name="Spatafora J.W."/>
            <person name="Henrissat B."/>
            <person name="Nagy L.G."/>
            <person name="Aury J.M."/>
            <person name="Wincker P."/>
            <person name="Grigoriev I.V."/>
            <person name="Bonfante P."/>
            <person name="Martin F.M."/>
        </authorList>
    </citation>
    <scope>NUCLEOTIDE SEQUENCE [LARGE SCALE GENOMIC DNA]</scope>
    <source>
        <strain evidence="2 3">CCBAS932</strain>
    </source>
</reference>
<keyword evidence="3" id="KW-1185">Reference proteome</keyword>
<dbReference type="PANTHER" id="PTHR44167:SF24">
    <property type="entry name" value="SERINE_THREONINE-PROTEIN KINASE CHK2"/>
    <property type="match status" value="1"/>
</dbReference>
<protein>
    <submittedName>
        <fullName evidence="2">Kinase-like protein</fullName>
    </submittedName>
</protein>
<dbReference type="EMBL" id="ML119105">
    <property type="protein sequence ID" value="RPB17523.1"/>
    <property type="molecule type" value="Genomic_DNA"/>
</dbReference>
<dbReference type="GO" id="GO:0004674">
    <property type="term" value="F:protein serine/threonine kinase activity"/>
    <property type="evidence" value="ECO:0007669"/>
    <property type="project" value="TreeGrafter"/>
</dbReference>
<dbReference type="GO" id="GO:0005634">
    <property type="term" value="C:nucleus"/>
    <property type="evidence" value="ECO:0007669"/>
    <property type="project" value="TreeGrafter"/>
</dbReference>
<accession>A0A3N4L3W7</accession>
<evidence type="ECO:0000259" key="1">
    <source>
        <dbReference type="PROSITE" id="PS50011"/>
    </source>
</evidence>
<feature type="domain" description="Protein kinase" evidence="1">
    <location>
        <begin position="1"/>
        <end position="140"/>
    </location>
</feature>
<sequence>DSRFTYIALEYMDKGDLGKYLAAHGPQTEANAKEITRQLLQGLEYLHKNNICHRDMKPENVLMTSQSPLLVKLTDFGASKICSENTNLRTKIGTMRYMAPELLGVLPSKFTPKNGIYSNAVDMWSLGCLTYQICTLKTPF</sequence>
<evidence type="ECO:0000313" key="3">
    <source>
        <dbReference type="Proteomes" id="UP000277580"/>
    </source>
</evidence>
<evidence type="ECO:0000313" key="2">
    <source>
        <dbReference type="EMBL" id="RPB17523.1"/>
    </source>
</evidence>
<dbReference type="GO" id="GO:0051598">
    <property type="term" value="P:meiotic recombination checkpoint signaling"/>
    <property type="evidence" value="ECO:0007669"/>
    <property type="project" value="TreeGrafter"/>
</dbReference>
<dbReference type="InterPro" id="IPR008271">
    <property type="entry name" value="Ser/Thr_kinase_AS"/>
</dbReference>
<dbReference type="GO" id="GO:0005524">
    <property type="term" value="F:ATP binding"/>
    <property type="evidence" value="ECO:0007669"/>
    <property type="project" value="InterPro"/>
</dbReference>
<proteinExistence type="predicted"/>
<dbReference type="AlphaFoldDB" id="A0A3N4L3W7"/>
<feature type="non-terminal residue" evidence="2">
    <location>
        <position position="140"/>
    </location>
</feature>
<dbReference type="PROSITE" id="PS00108">
    <property type="entry name" value="PROTEIN_KINASE_ST"/>
    <property type="match status" value="1"/>
</dbReference>